<protein>
    <submittedName>
        <fullName evidence="7">Glutamate synthase (NADH) small subunit</fullName>
    </submittedName>
</protein>
<dbReference type="SUPFAM" id="SSF46548">
    <property type="entry name" value="alpha-helical ferredoxin"/>
    <property type="match status" value="1"/>
</dbReference>
<dbReference type="SUPFAM" id="SSF51971">
    <property type="entry name" value="Nucleotide-binding domain"/>
    <property type="match status" value="2"/>
</dbReference>
<evidence type="ECO:0000313" key="8">
    <source>
        <dbReference type="Proteomes" id="UP000319825"/>
    </source>
</evidence>
<dbReference type="Gene3D" id="3.50.50.60">
    <property type="entry name" value="FAD/NAD(P)-binding domain"/>
    <property type="match status" value="3"/>
</dbReference>
<evidence type="ECO:0000256" key="4">
    <source>
        <dbReference type="ARBA" id="ARBA00029440"/>
    </source>
</evidence>
<accession>A0A562I4I7</accession>
<dbReference type="Proteomes" id="UP000319825">
    <property type="component" value="Unassembled WGS sequence"/>
</dbReference>
<dbReference type="PANTHER" id="PTHR43100:SF1">
    <property type="entry name" value="GLUTAMATE SYNTHASE [NADPH] SMALL CHAIN"/>
    <property type="match status" value="1"/>
</dbReference>
<keyword evidence="8" id="KW-1185">Reference proteome</keyword>
<dbReference type="AlphaFoldDB" id="A0A562I4I7"/>
<comment type="caution">
    <text evidence="7">The sequence shown here is derived from an EMBL/GenBank/DDBJ whole genome shotgun (WGS) entry which is preliminary data.</text>
</comment>
<dbReference type="InterPro" id="IPR051394">
    <property type="entry name" value="Glutamate_Synthase"/>
</dbReference>
<keyword evidence="1" id="KW-0028">Amino-acid biosynthesis</keyword>
<dbReference type="InterPro" id="IPR023753">
    <property type="entry name" value="FAD/NAD-binding_dom"/>
</dbReference>
<dbReference type="EMBL" id="VLKE01000001">
    <property type="protein sequence ID" value="TWH65615.1"/>
    <property type="molecule type" value="Genomic_DNA"/>
</dbReference>
<dbReference type="GO" id="GO:0016639">
    <property type="term" value="F:oxidoreductase activity, acting on the CH-NH2 group of donors, NAD or NADP as acceptor"/>
    <property type="evidence" value="ECO:0007669"/>
    <property type="project" value="InterPro"/>
</dbReference>
<name>A0A562I4I7_MICOL</name>
<dbReference type="Gene3D" id="1.10.1060.10">
    <property type="entry name" value="Alpha-helical ferredoxin"/>
    <property type="match status" value="1"/>
</dbReference>
<comment type="pathway">
    <text evidence="4">Amino-acid biosynthesis.</text>
</comment>
<evidence type="ECO:0000256" key="1">
    <source>
        <dbReference type="ARBA" id="ARBA00022605"/>
    </source>
</evidence>
<dbReference type="OrthoDB" id="9803192at2"/>
<dbReference type="GO" id="GO:0051536">
    <property type="term" value="F:iron-sulfur cluster binding"/>
    <property type="evidence" value="ECO:0007669"/>
    <property type="project" value="InterPro"/>
</dbReference>
<feature type="domain" description="FAD/NAD(P)-binding" evidence="5">
    <location>
        <begin position="146"/>
        <end position="481"/>
    </location>
</feature>
<evidence type="ECO:0000259" key="6">
    <source>
        <dbReference type="Pfam" id="PF14691"/>
    </source>
</evidence>
<keyword evidence="2" id="KW-0560">Oxidoreductase</keyword>
<evidence type="ECO:0000256" key="3">
    <source>
        <dbReference type="ARBA" id="ARBA00023164"/>
    </source>
</evidence>
<evidence type="ECO:0000256" key="2">
    <source>
        <dbReference type="ARBA" id="ARBA00023002"/>
    </source>
</evidence>
<reference evidence="7 8" key="1">
    <citation type="submission" date="2019-07" db="EMBL/GenBank/DDBJ databases">
        <title>R&amp;d 2014.</title>
        <authorList>
            <person name="Klenk H.-P."/>
        </authorList>
    </citation>
    <scope>NUCLEOTIDE SEQUENCE [LARGE SCALE GENOMIC DNA]</scope>
    <source>
        <strain evidence="7 8">DSM 43868</strain>
    </source>
</reference>
<keyword evidence="3" id="KW-0314">Glutamate biosynthesis</keyword>
<dbReference type="NCBIfam" id="TIGR01317">
    <property type="entry name" value="GOGAT_sm_gam"/>
    <property type="match status" value="1"/>
</dbReference>
<sequence>MPDPNGFLRYDRRLPARRPVPVRIMDWREVYPPAGEELIREQATRCMDCGIPFCHDGCPLGNRIPDWNDLVRTGGWDAAVESLHATNNFPEFTGRLCPAPCEAACVLGLGGQQPVTIKQVEVEIADAAVARGGLEPRPAAAPTGRSVAVVGSGPAGLAAAQQLARAGHAVTVYERDDAVGGLLRYGIPDFKLEKRHIDRRLAQLAAEGVRFRTGVNVGVDVTAEQLRAEHDAVLLACGALEGRDTPDTPGRGLRGVHQAMTHLVAANRAVAGTAAGQPSDAVAGEGRLAPAVLPDGTPIDAAGRHVVIIGGGDTAADCLGVAHRQGAAGVYQLDLYPEPPHSRDAARDPWPTWPWVLRDYPAHEEGGERVFAVAVQEFVDDGTGQVRAVRVAEVAVEKRDGRRIVTALPGSERELPADLVLLAIGFEGTERQPLLEQLGLARNARGAVDARPDWQTDTDGVFVAGDMHRGASLIVWAIAEGRAAAAAIHAYLGGVGELPAPVDPARQPLAAR</sequence>
<dbReference type="GO" id="GO:0006537">
    <property type="term" value="P:glutamate biosynthetic process"/>
    <property type="evidence" value="ECO:0007669"/>
    <property type="project" value="UniProtKB-KW"/>
</dbReference>
<dbReference type="InterPro" id="IPR028261">
    <property type="entry name" value="DPD_II"/>
</dbReference>
<dbReference type="Pfam" id="PF07992">
    <property type="entry name" value="Pyr_redox_2"/>
    <property type="match status" value="1"/>
</dbReference>
<evidence type="ECO:0000259" key="5">
    <source>
        <dbReference type="Pfam" id="PF07992"/>
    </source>
</evidence>
<feature type="domain" description="Dihydroprymidine dehydrogenase" evidence="6">
    <location>
        <begin position="24"/>
        <end position="130"/>
    </location>
</feature>
<organism evidence="7 8">
    <name type="scientific">Micromonospora olivasterospora</name>
    <dbReference type="NCBI Taxonomy" id="1880"/>
    <lineage>
        <taxon>Bacteria</taxon>
        <taxon>Bacillati</taxon>
        <taxon>Actinomycetota</taxon>
        <taxon>Actinomycetes</taxon>
        <taxon>Micromonosporales</taxon>
        <taxon>Micromonosporaceae</taxon>
        <taxon>Micromonospora</taxon>
    </lineage>
</organism>
<dbReference type="InterPro" id="IPR006005">
    <property type="entry name" value="Glut_synth_ssu1"/>
</dbReference>
<dbReference type="RefSeq" id="WP_145772894.1">
    <property type="nucleotide sequence ID" value="NZ_BAAATQ010000073.1"/>
</dbReference>
<dbReference type="Pfam" id="PF14691">
    <property type="entry name" value="Fer4_20"/>
    <property type="match status" value="1"/>
</dbReference>
<evidence type="ECO:0000313" key="7">
    <source>
        <dbReference type="EMBL" id="TWH65615.1"/>
    </source>
</evidence>
<dbReference type="InterPro" id="IPR009051">
    <property type="entry name" value="Helical_ferredxn"/>
</dbReference>
<proteinExistence type="predicted"/>
<dbReference type="PRINTS" id="PR00419">
    <property type="entry name" value="ADXRDTASE"/>
</dbReference>
<dbReference type="InterPro" id="IPR036188">
    <property type="entry name" value="FAD/NAD-bd_sf"/>
</dbReference>
<gene>
    <name evidence="7" type="ORF">JD77_00553</name>
</gene>
<dbReference type="PANTHER" id="PTHR43100">
    <property type="entry name" value="GLUTAMATE SYNTHASE [NADPH] SMALL CHAIN"/>
    <property type="match status" value="1"/>
</dbReference>